<organism evidence="2 3">
    <name type="scientific">Micromonospora parva</name>
    <dbReference type="NCBI Taxonomy" id="1464048"/>
    <lineage>
        <taxon>Bacteria</taxon>
        <taxon>Bacillati</taxon>
        <taxon>Actinomycetota</taxon>
        <taxon>Actinomycetes</taxon>
        <taxon>Micromonosporales</taxon>
        <taxon>Micromonosporaceae</taxon>
        <taxon>Micromonospora</taxon>
    </lineage>
</organism>
<dbReference type="InterPro" id="IPR026278">
    <property type="entry name" value="KhtT"/>
</dbReference>
<comment type="caution">
    <text evidence="2">The sequence shown here is derived from an EMBL/GenBank/DDBJ whole genome shotgun (WGS) entry which is preliminary data.</text>
</comment>
<protein>
    <submittedName>
        <fullName evidence="2">Cation:proton antiporter regulatory subunit</fullName>
    </submittedName>
</protein>
<dbReference type="Pfam" id="PF25991">
    <property type="entry name" value="KhtT_N"/>
    <property type="match status" value="1"/>
</dbReference>
<dbReference type="PIRSF" id="PIRSF005028">
    <property type="entry name" value="KhtT"/>
    <property type="match status" value="1"/>
</dbReference>
<keyword evidence="3" id="KW-1185">Reference proteome</keyword>
<evidence type="ECO:0000313" key="2">
    <source>
        <dbReference type="EMBL" id="MFF5201661.1"/>
    </source>
</evidence>
<dbReference type="Pfam" id="PF02080">
    <property type="entry name" value="TrkA_C"/>
    <property type="match status" value="1"/>
</dbReference>
<dbReference type="EMBL" id="JBIAZM010000006">
    <property type="protein sequence ID" value="MFF5201661.1"/>
    <property type="molecule type" value="Genomic_DNA"/>
</dbReference>
<accession>A0ABW6VVN7</accession>
<gene>
    <name evidence="2" type="ORF">ACFY3B_18855</name>
</gene>
<feature type="domain" description="RCK C-terminal" evidence="1">
    <location>
        <begin position="72"/>
        <end position="155"/>
    </location>
</feature>
<dbReference type="GeneID" id="95368206"/>
<name>A0ABW6VVN7_9ACTN</name>
<dbReference type="InterPro" id="IPR058776">
    <property type="entry name" value="KhtT-like_N"/>
</dbReference>
<dbReference type="Gene3D" id="3.30.70.1450">
    <property type="entry name" value="Regulator of K+ conductance, C-terminal domain"/>
    <property type="match status" value="1"/>
</dbReference>
<dbReference type="InterPro" id="IPR036721">
    <property type="entry name" value="RCK_C_sf"/>
</dbReference>
<reference evidence="2 3" key="1">
    <citation type="submission" date="2024-10" db="EMBL/GenBank/DDBJ databases">
        <title>The Natural Products Discovery Center: Release of the First 8490 Sequenced Strains for Exploring Actinobacteria Biosynthetic Diversity.</title>
        <authorList>
            <person name="Kalkreuter E."/>
            <person name="Kautsar S.A."/>
            <person name="Yang D."/>
            <person name="Bader C.D."/>
            <person name="Teijaro C.N."/>
            <person name="Fluegel L."/>
            <person name="Davis C.M."/>
            <person name="Simpson J.R."/>
            <person name="Lauterbach L."/>
            <person name="Steele A.D."/>
            <person name="Gui C."/>
            <person name="Meng S."/>
            <person name="Li G."/>
            <person name="Viehrig K."/>
            <person name="Ye F."/>
            <person name="Su P."/>
            <person name="Kiefer A.F."/>
            <person name="Nichols A."/>
            <person name="Cepeda A.J."/>
            <person name="Yan W."/>
            <person name="Fan B."/>
            <person name="Jiang Y."/>
            <person name="Adhikari A."/>
            <person name="Zheng C.-J."/>
            <person name="Schuster L."/>
            <person name="Cowan T.M."/>
            <person name="Smanski M.J."/>
            <person name="Chevrette M.G."/>
            <person name="De Carvalho L.P.S."/>
            <person name="Shen B."/>
        </authorList>
    </citation>
    <scope>NUCLEOTIDE SEQUENCE [LARGE SCALE GENOMIC DNA]</scope>
    <source>
        <strain evidence="2 3">NPDC000140</strain>
    </source>
</reference>
<dbReference type="Proteomes" id="UP001602287">
    <property type="component" value="Unassembled WGS sequence"/>
</dbReference>
<sequence length="166" mass="17210">MEIERIALPGVGVSYSFVTGDGTRLGVICHPNGARDIALYDRDDPTDVRAAATLSPVAAHHLANLLAATAVIDLVPDGGADVDAVTVARVPVPAGSDYDGRPLGSLRTDAVVVAVLRDGHPVLRPDARRDLRYGDTLVAVGTRDAIDHLGRAVAGYVSGGVTTRRG</sequence>
<dbReference type="RefSeq" id="WP_357635221.1">
    <property type="nucleotide sequence ID" value="NZ_JBEZFX010000002.1"/>
</dbReference>
<dbReference type="InterPro" id="IPR006037">
    <property type="entry name" value="RCK_C"/>
</dbReference>
<evidence type="ECO:0000313" key="3">
    <source>
        <dbReference type="Proteomes" id="UP001602287"/>
    </source>
</evidence>
<dbReference type="PROSITE" id="PS51202">
    <property type="entry name" value="RCK_C"/>
    <property type="match status" value="1"/>
</dbReference>
<proteinExistence type="predicted"/>
<dbReference type="SUPFAM" id="SSF116726">
    <property type="entry name" value="TrkA C-terminal domain-like"/>
    <property type="match status" value="1"/>
</dbReference>
<evidence type="ECO:0000259" key="1">
    <source>
        <dbReference type="PROSITE" id="PS51202"/>
    </source>
</evidence>